<feature type="region of interest" description="Disordered" evidence="1">
    <location>
        <begin position="273"/>
        <end position="304"/>
    </location>
</feature>
<evidence type="ECO:0000256" key="2">
    <source>
        <dbReference type="SAM" id="Phobius"/>
    </source>
</evidence>
<evidence type="ECO:0000313" key="3">
    <source>
        <dbReference type="EMBL" id="KAJ7046488.1"/>
    </source>
</evidence>
<keyword evidence="4" id="KW-1185">Reference proteome</keyword>
<evidence type="ECO:0000256" key="1">
    <source>
        <dbReference type="SAM" id="MobiDB-lite"/>
    </source>
</evidence>
<keyword evidence="2" id="KW-0472">Membrane</keyword>
<feature type="transmembrane region" description="Helical" evidence="2">
    <location>
        <begin position="210"/>
        <end position="232"/>
    </location>
</feature>
<accession>A0AAD6TLP5</accession>
<feature type="compositionally biased region" description="Basic and acidic residues" evidence="1">
    <location>
        <begin position="388"/>
        <end position="407"/>
    </location>
</feature>
<organism evidence="3 4">
    <name type="scientific">Mycena alexandri</name>
    <dbReference type="NCBI Taxonomy" id="1745969"/>
    <lineage>
        <taxon>Eukaryota</taxon>
        <taxon>Fungi</taxon>
        <taxon>Dikarya</taxon>
        <taxon>Basidiomycota</taxon>
        <taxon>Agaricomycotina</taxon>
        <taxon>Agaricomycetes</taxon>
        <taxon>Agaricomycetidae</taxon>
        <taxon>Agaricales</taxon>
        <taxon>Marasmiineae</taxon>
        <taxon>Mycenaceae</taxon>
        <taxon>Mycena</taxon>
    </lineage>
</organism>
<dbReference type="EMBL" id="JARJCM010000003">
    <property type="protein sequence ID" value="KAJ7046488.1"/>
    <property type="molecule type" value="Genomic_DNA"/>
</dbReference>
<proteinExistence type="predicted"/>
<feature type="compositionally biased region" description="Basic and acidic residues" evidence="1">
    <location>
        <begin position="289"/>
        <end position="298"/>
    </location>
</feature>
<gene>
    <name evidence="3" type="ORF">C8F04DRAFT_1323571</name>
</gene>
<feature type="compositionally biased region" description="Basic and acidic residues" evidence="1">
    <location>
        <begin position="352"/>
        <end position="372"/>
    </location>
</feature>
<dbReference type="Proteomes" id="UP001218188">
    <property type="component" value="Unassembled WGS sequence"/>
</dbReference>
<evidence type="ECO:0000313" key="4">
    <source>
        <dbReference type="Proteomes" id="UP001218188"/>
    </source>
</evidence>
<feature type="region of interest" description="Disordered" evidence="1">
    <location>
        <begin position="325"/>
        <end position="407"/>
    </location>
</feature>
<dbReference type="AlphaFoldDB" id="A0AAD6TLP5"/>
<comment type="caution">
    <text evidence="3">The sequence shown here is derived from an EMBL/GenBank/DDBJ whole genome shotgun (WGS) entry which is preliminary data.</text>
</comment>
<keyword evidence="2" id="KW-0812">Transmembrane</keyword>
<feature type="compositionally biased region" description="Polar residues" evidence="1">
    <location>
        <begin position="273"/>
        <end position="288"/>
    </location>
</feature>
<protein>
    <submittedName>
        <fullName evidence="3">Uncharacterized protein</fullName>
    </submittedName>
</protein>
<reference evidence="3" key="1">
    <citation type="submission" date="2023-03" db="EMBL/GenBank/DDBJ databases">
        <title>Massive genome expansion in bonnet fungi (Mycena s.s.) driven by repeated elements and novel gene families across ecological guilds.</title>
        <authorList>
            <consortium name="Lawrence Berkeley National Laboratory"/>
            <person name="Harder C.B."/>
            <person name="Miyauchi S."/>
            <person name="Viragh M."/>
            <person name="Kuo A."/>
            <person name="Thoen E."/>
            <person name="Andreopoulos B."/>
            <person name="Lu D."/>
            <person name="Skrede I."/>
            <person name="Drula E."/>
            <person name="Henrissat B."/>
            <person name="Morin E."/>
            <person name="Kohler A."/>
            <person name="Barry K."/>
            <person name="LaButti K."/>
            <person name="Morin E."/>
            <person name="Salamov A."/>
            <person name="Lipzen A."/>
            <person name="Mereny Z."/>
            <person name="Hegedus B."/>
            <person name="Baldrian P."/>
            <person name="Stursova M."/>
            <person name="Weitz H."/>
            <person name="Taylor A."/>
            <person name="Grigoriev I.V."/>
            <person name="Nagy L.G."/>
            <person name="Martin F."/>
            <person name="Kauserud H."/>
        </authorList>
    </citation>
    <scope>NUCLEOTIDE SEQUENCE</scope>
    <source>
        <strain evidence="3">CBHHK200</strain>
    </source>
</reference>
<name>A0AAD6TLP5_9AGAR</name>
<keyword evidence="2" id="KW-1133">Transmembrane helix</keyword>
<sequence length="407" mass="43237">MVARQTVADQPAVDAAKTRCEIDSGNEVISCFPTADVIIPQHQWATFVWNSNNPDFLQTDRVDIYLFHGDSLEQIFLIADHVNPTGQAGWVTAQVNDTWWGTRGANWAGSNISYPFYWLIARAGEPLSDGTEKPQTTFSAVQTTFADSILASMASSSASAASESSKLAQMTPSASSSRIVTTVIRGTTTIETLSPNGSVQNPNPNGGSSFPHWAIVLIVLGIVLVALLCGLIREAALREQAIPSRSRSSTPVMVEPEDAVPVAVGAAVLARDTSATSGARTVSPAQRTTSHESQRDSGSRPAAFSGSDAAIMADAFRAELRKAGRPFDEDDGAGSGGGRATGDATPTPVRARSHERTVADAEREMLLRRDLGNEPGADLRSVGSARSVRVESSDDHGRTSPRRDFSL</sequence>